<evidence type="ECO:0000313" key="2">
    <source>
        <dbReference type="EMBL" id="ONM47349.1"/>
    </source>
</evidence>
<dbReference type="Proteomes" id="UP000188836">
    <property type="component" value="Unassembled WGS sequence"/>
</dbReference>
<accession>A0A1W0BFD5</accession>
<dbReference type="GO" id="GO:0008703">
    <property type="term" value="F:5-amino-6-(5-phosphoribosylamino)uracil reductase activity"/>
    <property type="evidence" value="ECO:0007669"/>
    <property type="project" value="InterPro"/>
</dbReference>
<dbReference type="InterPro" id="IPR050765">
    <property type="entry name" value="Riboflavin_Biosynth_HTPR"/>
</dbReference>
<dbReference type="PANTHER" id="PTHR38011">
    <property type="entry name" value="DIHYDROFOLATE REDUCTASE FAMILY PROTEIN (AFU_ORTHOLOGUE AFUA_8G06820)"/>
    <property type="match status" value="1"/>
</dbReference>
<dbReference type="PANTHER" id="PTHR38011:SF12">
    <property type="entry name" value="BIFUNCTIONAL DEAMINASE-REDUCTASE DOMAIN PROTEIN"/>
    <property type="match status" value="1"/>
</dbReference>
<protein>
    <submittedName>
        <fullName evidence="2">Deaminase</fullName>
    </submittedName>
</protein>
<dbReference type="RefSeq" id="WP_077119219.1">
    <property type="nucleotide sequence ID" value="NZ_MUKP01000009.1"/>
</dbReference>
<organism evidence="2 3">
    <name type="scientific">Nocardia donostiensis</name>
    <dbReference type="NCBI Taxonomy" id="1538463"/>
    <lineage>
        <taxon>Bacteria</taxon>
        <taxon>Bacillati</taxon>
        <taxon>Actinomycetota</taxon>
        <taxon>Actinomycetes</taxon>
        <taxon>Mycobacteriales</taxon>
        <taxon>Nocardiaceae</taxon>
        <taxon>Nocardia</taxon>
    </lineage>
</organism>
<dbReference type="Pfam" id="PF01872">
    <property type="entry name" value="RibD_C"/>
    <property type="match status" value="1"/>
</dbReference>
<comment type="caution">
    <text evidence="2">The sequence shown here is derived from an EMBL/GenBank/DDBJ whole genome shotgun (WGS) entry which is preliminary data.</text>
</comment>
<reference evidence="2 3" key="1">
    <citation type="journal article" date="2016" name="Antonie Van Leeuwenhoek">
        <title>Nocardia donostiensis sp. nov., isolated from human respiratory specimens.</title>
        <authorList>
            <person name="Ercibengoa M."/>
            <person name="Bell M."/>
            <person name="Marimon J.M."/>
            <person name="Humrighouse B."/>
            <person name="Klenk H.P."/>
            <person name="Potter G."/>
            <person name="Perez-Trallero E."/>
        </authorList>
    </citation>
    <scope>NUCLEOTIDE SEQUENCE [LARGE SCALE GENOMIC DNA]</scope>
    <source>
        <strain evidence="2 3">X1655</strain>
    </source>
</reference>
<dbReference type="GO" id="GO:0009231">
    <property type="term" value="P:riboflavin biosynthetic process"/>
    <property type="evidence" value="ECO:0007669"/>
    <property type="project" value="InterPro"/>
</dbReference>
<keyword evidence="3" id="KW-1185">Reference proteome</keyword>
<dbReference type="AlphaFoldDB" id="A0A1W0BFD5"/>
<dbReference type="Gene3D" id="3.40.430.10">
    <property type="entry name" value="Dihydrofolate Reductase, subunit A"/>
    <property type="match status" value="1"/>
</dbReference>
<dbReference type="SUPFAM" id="SSF53597">
    <property type="entry name" value="Dihydrofolate reductase-like"/>
    <property type="match status" value="1"/>
</dbReference>
<dbReference type="OrthoDB" id="2313602at2"/>
<dbReference type="EMBL" id="MUMY01000016">
    <property type="protein sequence ID" value="ONM47349.1"/>
    <property type="molecule type" value="Genomic_DNA"/>
</dbReference>
<evidence type="ECO:0000313" key="3">
    <source>
        <dbReference type="Proteomes" id="UP000188836"/>
    </source>
</evidence>
<sequence length="240" mass="26745">MTHSARPQQVRVQCFNISRDGIGAGEAQSFTQPFGLADAGELFAWVGATADWINRDRCGCELPARAHASRAELTSPPDPGGTRGLDNYIARDFTRNIGAEIMGRNKFGPQRGPWPDHNWQGWWGDEPPFHTPVFVLTHHARPSFTLSDTTFHFIDTTPHDAVRQAKGAANGQDVRIGGGVTTIREFLEADLIDEMHIAVAPCELGSGLRLWDSPEELTDRFHLERVLSPSGVVHHFFWRR</sequence>
<name>A0A1W0BFD5_9NOCA</name>
<gene>
    <name evidence="2" type="ORF">B0T46_18425</name>
</gene>
<dbReference type="InterPro" id="IPR002734">
    <property type="entry name" value="RibDG_C"/>
</dbReference>
<evidence type="ECO:0000259" key="1">
    <source>
        <dbReference type="Pfam" id="PF01872"/>
    </source>
</evidence>
<proteinExistence type="predicted"/>
<feature type="domain" description="Bacterial bifunctional deaminase-reductase C-terminal" evidence="1">
    <location>
        <begin position="77"/>
        <end position="217"/>
    </location>
</feature>
<dbReference type="InterPro" id="IPR024072">
    <property type="entry name" value="DHFR-like_dom_sf"/>
</dbReference>